<dbReference type="Proteomes" id="UP000612456">
    <property type="component" value="Unassembled WGS sequence"/>
</dbReference>
<dbReference type="GO" id="GO:0035438">
    <property type="term" value="F:cyclic-di-GMP binding"/>
    <property type="evidence" value="ECO:0007669"/>
    <property type="project" value="InterPro"/>
</dbReference>
<feature type="domain" description="PilZ" evidence="1">
    <location>
        <begin position="10"/>
        <end position="117"/>
    </location>
</feature>
<evidence type="ECO:0000259" key="1">
    <source>
        <dbReference type="Pfam" id="PF07238"/>
    </source>
</evidence>
<dbReference type="InterPro" id="IPR009875">
    <property type="entry name" value="PilZ_domain"/>
</dbReference>
<gene>
    <name evidence="2" type="ORF">GCM10010911_37470</name>
</gene>
<dbReference type="AlphaFoldDB" id="A0A916Z647"/>
<evidence type="ECO:0000313" key="3">
    <source>
        <dbReference type="Proteomes" id="UP000612456"/>
    </source>
</evidence>
<reference evidence="2" key="2">
    <citation type="submission" date="2020-09" db="EMBL/GenBank/DDBJ databases">
        <authorList>
            <person name="Sun Q."/>
            <person name="Zhou Y."/>
        </authorList>
    </citation>
    <scope>NUCLEOTIDE SEQUENCE</scope>
    <source>
        <strain evidence="2">CGMCC 1.15178</strain>
    </source>
</reference>
<comment type="caution">
    <text evidence="2">The sequence shown here is derived from an EMBL/GenBank/DDBJ whole genome shotgun (WGS) entry which is preliminary data.</text>
</comment>
<sequence>MVAVHTQAVQQRQHMRIRIREGIQVSVFIANVQGSALESKGIPVMLKDISPTGLRFQTHLRFPVSGDYTVRFIIKFSGWEFNLCGNVVWRGRDENQYVYGSCFQPDPEMRRALIRAISLKLDECDPLGKRVHELYTRLSENKEKLGLEIDVKS</sequence>
<keyword evidence="3" id="KW-1185">Reference proteome</keyword>
<dbReference type="Pfam" id="PF07238">
    <property type="entry name" value="PilZ"/>
    <property type="match status" value="1"/>
</dbReference>
<protein>
    <recommendedName>
        <fullName evidence="1">PilZ domain-containing protein</fullName>
    </recommendedName>
</protein>
<dbReference type="Gene3D" id="2.40.10.220">
    <property type="entry name" value="predicted glycosyltransferase like domains"/>
    <property type="match status" value="1"/>
</dbReference>
<evidence type="ECO:0000313" key="2">
    <source>
        <dbReference type="EMBL" id="GGD75973.1"/>
    </source>
</evidence>
<dbReference type="RefSeq" id="WP_188993427.1">
    <property type="nucleotide sequence ID" value="NZ_BMHP01000002.1"/>
</dbReference>
<accession>A0A916Z647</accession>
<dbReference type="EMBL" id="BMHP01000002">
    <property type="protein sequence ID" value="GGD75973.1"/>
    <property type="molecule type" value="Genomic_DNA"/>
</dbReference>
<dbReference type="SUPFAM" id="SSF141371">
    <property type="entry name" value="PilZ domain-like"/>
    <property type="match status" value="1"/>
</dbReference>
<organism evidence="2 3">
    <name type="scientific">Paenibacillus nasutitermitis</name>
    <dbReference type="NCBI Taxonomy" id="1652958"/>
    <lineage>
        <taxon>Bacteria</taxon>
        <taxon>Bacillati</taxon>
        <taxon>Bacillota</taxon>
        <taxon>Bacilli</taxon>
        <taxon>Bacillales</taxon>
        <taxon>Paenibacillaceae</taxon>
        <taxon>Paenibacillus</taxon>
    </lineage>
</organism>
<name>A0A916Z647_9BACL</name>
<reference evidence="2" key="1">
    <citation type="journal article" date="2014" name="Int. J. Syst. Evol. Microbiol.">
        <title>Complete genome sequence of Corynebacterium casei LMG S-19264T (=DSM 44701T), isolated from a smear-ripened cheese.</title>
        <authorList>
            <consortium name="US DOE Joint Genome Institute (JGI-PGF)"/>
            <person name="Walter F."/>
            <person name="Albersmeier A."/>
            <person name="Kalinowski J."/>
            <person name="Ruckert C."/>
        </authorList>
    </citation>
    <scope>NUCLEOTIDE SEQUENCE</scope>
    <source>
        <strain evidence="2">CGMCC 1.15178</strain>
    </source>
</reference>
<proteinExistence type="predicted"/>